<dbReference type="InterPro" id="IPR050095">
    <property type="entry name" value="ECF_ABC_transporter_ATP-bd"/>
</dbReference>
<sequence length="278" mass="31042">MGRWGDGEMGRWGEYTFKFPWSTFCSPAPFAHLPHAQTQQVCHNGCSKMRFFVLMLYLRDLTYHPPATPTAILKSINLELAPQQMGLVIGPSGSGKTTLLEILAGLSEKTSGKLFWRDQELTPDHLQQLSGLVFQFPERHFCGGTILEELRLGHPELGSERVKEALTEVGLAHLPLQTSPHSLSGGQQRRLGVAVQLIRQPHLLLLDEPTAGLDWSMRRQLVNLLAKLKHHWSLFVVTHDAGDLLSIADRCWLLNHGELEYVDPATLAAKQTQPLPAI</sequence>
<comment type="caution">
    <text evidence="6">The sequence shown here is derived from an EMBL/GenBank/DDBJ whole genome shotgun (WGS) entry which is preliminary data.</text>
</comment>
<dbReference type="AlphaFoldDB" id="A0AAV3XNG4"/>
<proteinExistence type="inferred from homology"/>
<dbReference type="EMBL" id="BLAY01000173">
    <property type="protein sequence ID" value="GET42645.1"/>
    <property type="molecule type" value="Genomic_DNA"/>
</dbReference>
<dbReference type="PANTHER" id="PTHR43553:SF24">
    <property type="entry name" value="ENERGY-COUPLING FACTOR TRANSPORTER ATP-BINDING PROTEIN ECFA1"/>
    <property type="match status" value="1"/>
</dbReference>
<keyword evidence="4" id="KW-0067">ATP-binding</keyword>
<name>A0AAV3XNG4_9CYAN</name>
<keyword evidence="7" id="KW-1185">Reference proteome</keyword>
<accession>A0AAV3XNG4</accession>
<evidence type="ECO:0000313" key="7">
    <source>
        <dbReference type="Proteomes" id="UP001050975"/>
    </source>
</evidence>
<protein>
    <submittedName>
        <fullName evidence="6">ABC transporter related</fullName>
    </submittedName>
</protein>
<dbReference type="InterPro" id="IPR003439">
    <property type="entry name" value="ABC_transporter-like_ATP-bd"/>
</dbReference>
<comment type="similarity">
    <text evidence="1">Belongs to the ABC transporter superfamily.</text>
</comment>
<dbReference type="PROSITE" id="PS50893">
    <property type="entry name" value="ABC_TRANSPORTER_2"/>
    <property type="match status" value="1"/>
</dbReference>
<dbReference type="Pfam" id="PF00005">
    <property type="entry name" value="ABC_tran"/>
    <property type="match status" value="1"/>
</dbReference>
<evidence type="ECO:0000256" key="3">
    <source>
        <dbReference type="ARBA" id="ARBA00022741"/>
    </source>
</evidence>
<dbReference type="GO" id="GO:0005524">
    <property type="term" value="F:ATP binding"/>
    <property type="evidence" value="ECO:0007669"/>
    <property type="project" value="UniProtKB-KW"/>
</dbReference>
<keyword evidence="3" id="KW-0547">Nucleotide-binding</keyword>
<dbReference type="InterPro" id="IPR027417">
    <property type="entry name" value="P-loop_NTPase"/>
</dbReference>
<evidence type="ECO:0000256" key="2">
    <source>
        <dbReference type="ARBA" id="ARBA00022448"/>
    </source>
</evidence>
<feature type="domain" description="ABC transporter" evidence="5">
    <location>
        <begin position="56"/>
        <end position="278"/>
    </location>
</feature>
<dbReference type="InterPro" id="IPR017871">
    <property type="entry name" value="ABC_transporter-like_CS"/>
</dbReference>
<dbReference type="PANTHER" id="PTHR43553">
    <property type="entry name" value="HEAVY METAL TRANSPORTER"/>
    <property type="match status" value="1"/>
</dbReference>
<dbReference type="SUPFAM" id="SSF52540">
    <property type="entry name" value="P-loop containing nucleoside triphosphate hydrolases"/>
    <property type="match status" value="1"/>
</dbReference>
<gene>
    <name evidence="6" type="ORF">MiSe_74630</name>
</gene>
<dbReference type="InterPro" id="IPR015856">
    <property type="entry name" value="ABC_transpr_CbiO/EcfA_su"/>
</dbReference>
<dbReference type="GO" id="GO:0042626">
    <property type="term" value="F:ATPase-coupled transmembrane transporter activity"/>
    <property type="evidence" value="ECO:0007669"/>
    <property type="project" value="TreeGrafter"/>
</dbReference>
<keyword evidence="2" id="KW-0813">Transport</keyword>
<reference evidence="6" key="1">
    <citation type="submission" date="2019-10" db="EMBL/GenBank/DDBJ databases">
        <title>Draft genome sequece of Microseira wollei NIES-4236.</title>
        <authorList>
            <person name="Yamaguchi H."/>
            <person name="Suzuki S."/>
            <person name="Kawachi M."/>
        </authorList>
    </citation>
    <scope>NUCLEOTIDE SEQUENCE</scope>
    <source>
        <strain evidence="6">NIES-4236</strain>
    </source>
</reference>
<dbReference type="CDD" id="cd03225">
    <property type="entry name" value="ABC_cobalt_CbiO_domain1"/>
    <property type="match status" value="1"/>
</dbReference>
<dbReference type="InterPro" id="IPR003593">
    <property type="entry name" value="AAA+_ATPase"/>
</dbReference>
<dbReference type="SMART" id="SM00382">
    <property type="entry name" value="AAA"/>
    <property type="match status" value="1"/>
</dbReference>
<dbReference type="GO" id="GO:0043190">
    <property type="term" value="C:ATP-binding cassette (ABC) transporter complex"/>
    <property type="evidence" value="ECO:0007669"/>
    <property type="project" value="TreeGrafter"/>
</dbReference>
<evidence type="ECO:0000259" key="5">
    <source>
        <dbReference type="PROSITE" id="PS50893"/>
    </source>
</evidence>
<dbReference type="GO" id="GO:0016887">
    <property type="term" value="F:ATP hydrolysis activity"/>
    <property type="evidence" value="ECO:0007669"/>
    <property type="project" value="InterPro"/>
</dbReference>
<dbReference type="Gene3D" id="3.40.50.300">
    <property type="entry name" value="P-loop containing nucleotide triphosphate hydrolases"/>
    <property type="match status" value="1"/>
</dbReference>
<evidence type="ECO:0000313" key="6">
    <source>
        <dbReference type="EMBL" id="GET42645.1"/>
    </source>
</evidence>
<dbReference type="Proteomes" id="UP001050975">
    <property type="component" value="Unassembled WGS sequence"/>
</dbReference>
<organism evidence="6 7">
    <name type="scientific">Microseira wollei NIES-4236</name>
    <dbReference type="NCBI Taxonomy" id="2530354"/>
    <lineage>
        <taxon>Bacteria</taxon>
        <taxon>Bacillati</taxon>
        <taxon>Cyanobacteriota</taxon>
        <taxon>Cyanophyceae</taxon>
        <taxon>Oscillatoriophycideae</taxon>
        <taxon>Aerosakkonematales</taxon>
        <taxon>Aerosakkonemataceae</taxon>
        <taxon>Microseira</taxon>
    </lineage>
</organism>
<evidence type="ECO:0000256" key="4">
    <source>
        <dbReference type="ARBA" id="ARBA00022840"/>
    </source>
</evidence>
<dbReference type="PROSITE" id="PS00211">
    <property type="entry name" value="ABC_TRANSPORTER_1"/>
    <property type="match status" value="1"/>
</dbReference>
<evidence type="ECO:0000256" key="1">
    <source>
        <dbReference type="ARBA" id="ARBA00005417"/>
    </source>
</evidence>